<dbReference type="PROSITE" id="PS51296">
    <property type="entry name" value="RIESKE"/>
    <property type="match status" value="1"/>
</dbReference>
<evidence type="ECO:0000256" key="10">
    <source>
        <dbReference type="SAM" id="MobiDB-lite"/>
    </source>
</evidence>
<dbReference type="EMBL" id="JAAKZV010000286">
    <property type="protein sequence ID" value="NGN69361.1"/>
    <property type="molecule type" value="Genomic_DNA"/>
</dbReference>
<evidence type="ECO:0000313" key="13">
    <source>
        <dbReference type="EMBL" id="NGN69361.1"/>
    </source>
</evidence>
<keyword evidence="4" id="KW-0479">Metal-binding</keyword>
<dbReference type="GO" id="GO:0051537">
    <property type="term" value="F:2 iron, 2 sulfur cluster binding"/>
    <property type="evidence" value="ECO:0007669"/>
    <property type="project" value="UniProtKB-KW"/>
</dbReference>
<dbReference type="InterPro" id="IPR017941">
    <property type="entry name" value="Rieske_2Fe-2S"/>
</dbReference>
<dbReference type="PANTHER" id="PTHR10134">
    <property type="entry name" value="CYTOCHROME B-C1 COMPLEX SUBUNIT RIESKE, MITOCHONDRIAL"/>
    <property type="match status" value="1"/>
</dbReference>
<dbReference type="InterPro" id="IPR005805">
    <property type="entry name" value="Rieske_Fe-S_prot_C"/>
</dbReference>
<gene>
    <name evidence="13" type="ORF">G5C51_36425</name>
</gene>
<comment type="caution">
    <text evidence="13">The sequence shown here is derived from an EMBL/GenBank/DDBJ whole genome shotgun (WGS) entry which is preliminary data.</text>
</comment>
<organism evidence="13 14">
    <name type="scientific">Streptomyces coryli</name>
    <dbReference type="NCBI Taxonomy" id="1128680"/>
    <lineage>
        <taxon>Bacteria</taxon>
        <taxon>Bacillati</taxon>
        <taxon>Actinomycetota</taxon>
        <taxon>Actinomycetes</taxon>
        <taxon>Kitasatosporales</taxon>
        <taxon>Streptomycetaceae</taxon>
        <taxon>Streptomyces</taxon>
    </lineage>
</organism>
<dbReference type="GO" id="GO:0016020">
    <property type="term" value="C:membrane"/>
    <property type="evidence" value="ECO:0007669"/>
    <property type="project" value="InterPro"/>
</dbReference>
<accession>A0A6G4UDT6</accession>
<evidence type="ECO:0000256" key="4">
    <source>
        <dbReference type="ARBA" id="ARBA00022723"/>
    </source>
</evidence>
<dbReference type="InterPro" id="IPR014349">
    <property type="entry name" value="Rieske_Fe-S_prot"/>
</dbReference>
<keyword evidence="7" id="KW-1015">Disulfide bond</keyword>
<evidence type="ECO:0000256" key="9">
    <source>
        <dbReference type="ARBA" id="ARBA00034078"/>
    </source>
</evidence>
<dbReference type="GO" id="GO:0016705">
    <property type="term" value="F:oxidoreductase activity, acting on paired donors, with incorporation or reduction of molecular oxygen"/>
    <property type="evidence" value="ECO:0007669"/>
    <property type="project" value="UniProtKB-ARBA"/>
</dbReference>
<keyword evidence="6" id="KW-0411">Iron-sulfur</keyword>
<reference evidence="13 14" key="1">
    <citation type="submission" date="2020-02" db="EMBL/GenBank/DDBJ databases">
        <title>Whole-genome analyses of novel actinobacteria.</title>
        <authorList>
            <person name="Sahin N."/>
        </authorList>
    </citation>
    <scope>NUCLEOTIDE SEQUENCE [LARGE SCALE GENOMIC DNA]</scope>
    <source>
        <strain evidence="13 14">A7024</strain>
    </source>
</reference>
<sequence length="163" mass="16377">MTQHRKPPHVTARRTVVAAVGAAGLAAAFAACGDGDSGGGSGYDAAPEEEPKEEEAPEEEKSEEPESGGKALGSASEVPVGGGKVFKGEKVVVTQPEEGKFMGFSAVCTHQGCTVGDVAGGTINCPCHGSKYAITDGSVKNGPATKPLPKVQVQAEGGKLTRG</sequence>
<dbReference type="RefSeq" id="WP_165244226.1">
    <property type="nucleotide sequence ID" value="NZ_JAAKZV010000286.1"/>
</dbReference>
<evidence type="ECO:0000256" key="3">
    <source>
        <dbReference type="ARBA" id="ARBA00022714"/>
    </source>
</evidence>
<evidence type="ECO:0000256" key="6">
    <source>
        <dbReference type="ARBA" id="ARBA00023014"/>
    </source>
</evidence>
<feature type="domain" description="Rieske" evidence="12">
    <location>
        <begin position="70"/>
        <end position="162"/>
    </location>
</feature>
<dbReference type="PRINTS" id="PR00162">
    <property type="entry name" value="RIESKE"/>
</dbReference>
<dbReference type="CDD" id="cd03467">
    <property type="entry name" value="Rieske"/>
    <property type="match status" value="1"/>
</dbReference>
<evidence type="ECO:0000256" key="7">
    <source>
        <dbReference type="ARBA" id="ARBA00023157"/>
    </source>
</evidence>
<evidence type="ECO:0000256" key="2">
    <source>
        <dbReference type="ARBA" id="ARBA00015816"/>
    </source>
</evidence>
<feature type="region of interest" description="Disordered" evidence="10">
    <location>
        <begin position="34"/>
        <end position="82"/>
    </location>
</feature>
<evidence type="ECO:0000259" key="12">
    <source>
        <dbReference type="PROSITE" id="PS51296"/>
    </source>
</evidence>
<comment type="function">
    <text evidence="1">Iron-sulfur subunit of the cytochrome bc1 complex, an essential component of the respiratory electron transport chain required for ATP synthesis. The bc1 complex catalyzes the oxidation of menaquinol and the reduction of cytochrome c in the respiratory chain. The bc1 complex operates through a Q-cycle mechanism that couples electron transfer to generation of the proton gradient that drives ATP synthesis.</text>
</comment>
<keyword evidence="5" id="KW-0408">Iron</keyword>
<evidence type="ECO:0000256" key="11">
    <source>
        <dbReference type="SAM" id="SignalP"/>
    </source>
</evidence>
<evidence type="ECO:0000313" key="14">
    <source>
        <dbReference type="Proteomes" id="UP000481583"/>
    </source>
</evidence>
<dbReference type="PROSITE" id="PS51257">
    <property type="entry name" value="PROKAR_LIPOPROTEIN"/>
    <property type="match status" value="1"/>
</dbReference>
<name>A0A6G4UDT6_9ACTN</name>
<dbReference type="FunFam" id="2.102.10.10:FF:000016">
    <property type="entry name" value="Nitrite reductase/ring-hydroxylating ferredoxin subunit"/>
    <property type="match status" value="1"/>
</dbReference>
<dbReference type="Pfam" id="PF00355">
    <property type="entry name" value="Rieske"/>
    <property type="match status" value="1"/>
</dbReference>
<comment type="cofactor">
    <cofactor evidence="9">
        <name>[2Fe-2S] cluster</name>
        <dbReference type="ChEBI" id="CHEBI:190135"/>
    </cofactor>
</comment>
<dbReference type="SUPFAM" id="SSF50022">
    <property type="entry name" value="ISP domain"/>
    <property type="match status" value="1"/>
</dbReference>
<dbReference type="Proteomes" id="UP000481583">
    <property type="component" value="Unassembled WGS sequence"/>
</dbReference>
<keyword evidence="14" id="KW-1185">Reference proteome</keyword>
<dbReference type="GO" id="GO:0004497">
    <property type="term" value="F:monooxygenase activity"/>
    <property type="evidence" value="ECO:0007669"/>
    <property type="project" value="UniProtKB-ARBA"/>
</dbReference>
<dbReference type="GO" id="GO:0046872">
    <property type="term" value="F:metal ion binding"/>
    <property type="evidence" value="ECO:0007669"/>
    <property type="project" value="UniProtKB-KW"/>
</dbReference>
<protein>
    <recommendedName>
        <fullName evidence="2">Cytochrome bc1 complex Rieske iron-sulfur subunit</fullName>
    </recommendedName>
    <alternativeName>
        <fullName evidence="8">Cytochrome bc1 reductase complex subunit QcrA</fullName>
    </alternativeName>
</protein>
<feature type="signal peptide" evidence="11">
    <location>
        <begin position="1"/>
        <end position="30"/>
    </location>
</feature>
<feature type="compositionally biased region" description="Acidic residues" evidence="10">
    <location>
        <begin position="46"/>
        <end position="66"/>
    </location>
</feature>
<keyword evidence="3" id="KW-0001">2Fe-2S</keyword>
<evidence type="ECO:0000256" key="8">
    <source>
        <dbReference type="ARBA" id="ARBA00029586"/>
    </source>
</evidence>
<dbReference type="InterPro" id="IPR036922">
    <property type="entry name" value="Rieske_2Fe-2S_sf"/>
</dbReference>
<evidence type="ECO:0000256" key="1">
    <source>
        <dbReference type="ARBA" id="ARBA00002494"/>
    </source>
</evidence>
<proteinExistence type="predicted"/>
<feature type="chain" id="PRO_5026063002" description="Cytochrome bc1 complex Rieske iron-sulfur subunit" evidence="11">
    <location>
        <begin position="31"/>
        <end position="163"/>
    </location>
</feature>
<evidence type="ECO:0000256" key="5">
    <source>
        <dbReference type="ARBA" id="ARBA00023004"/>
    </source>
</evidence>
<dbReference type="Gene3D" id="2.102.10.10">
    <property type="entry name" value="Rieske [2Fe-2S] iron-sulphur domain"/>
    <property type="match status" value="1"/>
</dbReference>
<keyword evidence="11" id="KW-0732">Signal</keyword>
<dbReference type="AlphaFoldDB" id="A0A6G4UDT6"/>